<protein>
    <submittedName>
        <fullName evidence="8">Cytochrome C biogenesis protein CcdA</fullName>
    </submittedName>
</protein>
<evidence type="ECO:0000256" key="3">
    <source>
        <dbReference type="ARBA" id="ARBA00022692"/>
    </source>
</evidence>
<dbReference type="InterPro" id="IPR003834">
    <property type="entry name" value="Cyt_c_assmbl_TM_dom"/>
</dbReference>
<comment type="caution">
    <text evidence="8">The sequence shown here is derived from an EMBL/GenBank/DDBJ whole genome shotgun (WGS) entry which is preliminary data.</text>
</comment>
<dbReference type="EMBL" id="PVSR01000005">
    <property type="protein sequence ID" value="PRW64198.1"/>
    <property type="molecule type" value="Genomic_DNA"/>
</dbReference>
<accession>A0A2T0GYK1</accession>
<dbReference type="PANTHER" id="PTHR31272">
    <property type="entry name" value="CYTOCHROME C-TYPE BIOGENESIS PROTEIN HI_1454-RELATED"/>
    <property type="match status" value="1"/>
</dbReference>
<organism evidence="8 9">
    <name type="scientific">Actinopolyspora mortivallis</name>
    <dbReference type="NCBI Taxonomy" id="33906"/>
    <lineage>
        <taxon>Bacteria</taxon>
        <taxon>Bacillati</taxon>
        <taxon>Actinomycetota</taxon>
        <taxon>Actinomycetes</taxon>
        <taxon>Actinopolysporales</taxon>
        <taxon>Actinopolysporaceae</taxon>
        <taxon>Actinopolyspora</taxon>
    </lineage>
</organism>
<evidence type="ECO:0000256" key="6">
    <source>
        <dbReference type="SAM" id="Phobius"/>
    </source>
</evidence>
<evidence type="ECO:0000313" key="9">
    <source>
        <dbReference type="Proteomes" id="UP000239352"/>
    </source>
</evidence>
<feature type="transmembrane region" description="Helical" evidence="6">
    <location>
        <begin position="6"/>
        <end position="34"/>
    </location>
</feature>
<evidence type="ECO:0000256" key="4">
    <source>
        <dbReference type="ARBA" id="ARBA00022989"/>
    </source>
</evidence>
<dbReference type="PANTHER" id="PTHR31272:SF4">
    <property type="entry name" value="CYTOCHROME C-TYPE BIOGENESIS PROTEIN HI_1454-RELATED"/>
    <property type="match status" value="1"/>
</dbReference>
<keyword evidence="3 6" id="KW-0812">Transmembrane</keyword>
<name>A0A2T0GYK1_ACTMO</name>
<keyword evidence="5 6" id="KW-0472">Membrane</keyword>
<dbReference type="Pfam" id="PF02683">
    <property type="entry name" value="DsbD_TM"/>
    <property type="match status" value="1"/>
</dbReference>
<comment type="similarity">
    <text evidence="2">Belongs to the DsbD family.</text>
</comment>
<dbReference type="STRING" id="1050202.GCA_000384035_03013"/>
<dbReference type="GO" id="GO:0017004">
    <property type="term" value="P:cytochrome complex assembly"/>
    <property type="evidence" value="ECO:0007669"/>
    <property type="project" value="InterPro"/>
</dbReference>
<feature type="domain" description="Cytochrome C biogenesis protein transmembrane" evidence="7">
    <location>
        <begin position="6"/>
        <end position="175"/>
    </location>
</feature>
<feature type="transmembrane region" description="Helical" evidence="6">
    <location>
        <begin position="244"/>
        <end position="263"/>
    </location>
</feature>
<dbReference type="GO" id="GO:0016020">
    <property type="term" value="C:membrane"/>
    <property type="evidence" value="ECO:0007669"/>
    <property type="project" value="UniProtKB-SubCell"/>
</dbReference>
<keyword evidence="4 6" id="KW-1133">Transmembrane helix</keyword>
<proteinExistence type="inferred from homology"/>
<feature type="transmembrane region" description="Helical" evidence="6">
    <location>
        <begin position="76"/>
        <end position="94"/>
    </location>
</feature>
<evidence type="ECO:0000256" key="5">
    <source>
        <dbReference type="ARBA" id="ARBA00023136"/>
    </source>
</evidence>
<dbReference type="InterPro" id="IPR051790">
    <property type="entry name" value="Cytochrome_c-biogenesis_DsbD"/>
</dbReference>
<evidence type="ECO:0000259" key="7">
    <source>
        <dbReference type="Pfam" id="PF02683"/>
    </source>
</evidence>
<gene>
    <name evidence="8" type="ORF">CEP50_06050</name>
</gene>
<keyword evidence="9" id="KW-1185">Reference proteome</keyword>
<feature type="transmembrane region" description="Helical" evidence="6">
    <location>
        <begin position="115"/>
        <end position="143"/>
    </location>
</feature>
<reference evidence="8 9" key="1">
    <citation type="submission" date="2018-03" db="EMBL/GenBank/DDBJ databases">
        <title>Actinopolyspora mortivallis from Sahara, screening for active biomolecules.</title>
        <authorList>
            <person name="Selama O."/>
            <person name="Wellington E.M.H."/>
            <person name="Hacene H."/>
        </authorList>
    </citation>
    <scope>NUCLEOTIDE SEQUENCE [LARGE SCALE GENOMIC DNA]</scope>
    <source>
        <strain evidence="8 9">M5A</strain>
    </source>
</reference>
<dbReference type="AlphaFoldDB" id="A0A2T0GYK1"/>
<feature type="transmembrane region" description="Helical" evidence="6">
    <location>
        <begin position="149"/>
        <end position="173"/>
    </location>
</feature>
<dbReference type="InParanoid" id="A0A2T0GYK1"/>
<evidence type="ECO:0000256" key="2">
    <source>
        <dbReference type="ARBA" id="ARBA00006143"/>
    </source>
</evidence>
<dbReference type="RefSeq" id="WP_106112953.1">
    <property type="nucleotide sequence ID" value="NZ_PVSR01000005.1"/>
</dbReference>
<sequence length="290" mass="30230">MSQVGLLGAFLGGLLTLVSPCSALLLPSFFAYAFGSPTRLLAHTTVFYVGLCTTLVPLGVASGLLGALFTGYRSELTLAGGLLLIGLGLVQLTGRGAGIGAAQRLGGRVRISSAASVLALGSVYGLAGFCAGPLLGGVLTVAATGASPGYGAVLLAVFALGMACPLFVLAALWERLGRRRWLRGREVRVAGFRVHTTNLVSGLLFVGMGVLFLTTEATAGLGGLVDTEIQYELGSGIRELSTRIANSHVLIAVAVGALLAMLWRRRRLVREEELRRGRPCSQGGRERNHR</sequence>
<evidence type="ECO:0000313" key="8">
    <source>
        <dbReference type="EMBL" id="PRW64198.1"/>
    </source>
</evidence>
<feature type="transmembrane region" description="Helical" evidence="6">
    <location>
        <begin position="194"/>
        <end position="214"/>
    </location>
</feature>
<evidence type="ECO:0000256" key="1">
    <source>
        <dbReference type="ARBA" id="ARBA00004141"/>
    </source>
</evidence>
<dbReference type="Proteomes" id="UP000239352">
    <property type="component" value="Unassembled WGS sequence"/>
</dbReference>
<feature type="transmembrane region" description="Helical" evidence="6">
    <location>
        <begin position="46"/>
        <end position="70"/>
    </location>
</feature>
<comment type="subcellular location">
    <subcellularLocation>
        <location evidence="1">Membrane</location>
        <topology evidence="1">Multi-pass membrane protein</topology>
    </subcellularLocation>
</comment>